<evidence type="ECO:0000259" key="1">
    <source>
        <dbReference type="PROSITE" id="PS50011"/>
    </source>
</evidence>
<organism evidence="2 3">
    <name type="scientific">Aeromonas caviae</name>
    <name type="common">Aeromonas punctata</name>
    <dbReference type="NCBI Taxonomy" id="648"/>
    <lineage>
        <taxon>Bacteria</taxon>
        <taxon>Pseudomonadati</taxon>
        <taxon>Pseudomonadota</taxon>
        <taxon>Gammaproteobacteria</taxon>
        <taxon>Aeromonadales</taxon>
        <taxon>Aeromonadaceae</taxon>
        <taxon>Aeromonas</taxon>
    </lineage>
</organism>
<dbReference type="InterPro" id="IPR008271">
    <property type="entry name" value="Ser/Thr_kinase_AS"/>
</dbReference>
<dbReference type="Gene3D" id="1.10.510.10">
    <property type="entry name" value="Transferase(Phosphotransferase) domain 1"/>
    <property type="match status" value="1"/>
</dbReference>
<dbReference type="PROSITE" id="PS50011">
    <property type="entry name" value="PROTEIN_KINASE_DOM"/>
    <property type="match status" value="1"/>
</dbReference>
<evidence type="ECO:0000313" key="2">
    <source>
        <dbReference type="EMBL" id="MEA9438421.1"/>
    </source>
</evidence>
<sequence>MLEGNQESIDFIRALYPNFKITGLPKASGQRSVYFGTFEGCSETEPENCDQWGDVVLKMSSVTSRTTVSYMEKEVEVLNQIRNQSFPQLFFHESITLHPETDEPLNPIKFISIEQRVDAQPLANLMDCYKDESSVISFLEKILNAMNCLWGHPQKLVHRDLKPDNILVKADGSLVM</sequence>
<comment type="caution">
    <text evidence="2">The sequence shown here is derived from an EMBL/GenBank/DDBJ whole genome shotgun (WGS) entry which is preliminary data.</text>
</comment>
<accession>A0ABU5WDY5</accession>
<proteinExistence type="predicted"/>
<keyword evidence="3" id="KW-1185">Reference proteome</keyword>
<dbReference type="Proteomes" id="UP001304847">
    <property type="component" value="Unassembled WGS sequence"/>
</dbReference>
<reference evidence="2 3" key="1">
    <citation type="submission" date="2023-12" db="EMBL/GenBank/DDBJ databases">
        <title>Characterization of antibiotic resistance in Aeromonas spp. in hospital effluent.</title>
        <authorList>
            <person name="Negoseki B.R.S."/>
            <person name="Krul D."/>
            <person name="Siqueira A.C."/>
            <person name="Almeida M."/>
            <person name="Mesa D."/>
            <person name="Conte D."/>
            <person name="Dalla-Costa L.M."/>
        </authorList>
    </citation>
    <scope>NUCLEOTIDE SEQUENCE [LARGE SCALE GENOMIC DNA]</scope>
    <source>
        <strain evidence="2 3">36v</strain>
    </source>
</reference>
<dbReference type="SUPFAM" id="SSF56112">
    <property type="entry name" value="Protein kinase-like (PK-like)"/>
    <property type="match status" value="1"/>
</dbReference>
<feature type="domain" description="Protein kinase" evidence="1">
    <location>
        <begin position="27"/>
        <end position="176"/>
    </location>
</feature>
<dbReference type="InterPro" id="IPR011009">
    <property type="entry name" value="Kinase-like_dom_sf"/>
</dbReference>
<dbReference type="RefSeq" id="WP_323581045.1">
    <property type="nucleotide sequence ID" value="NZ_JAYGOJ010000206.1"/>
</dbReference>
<dbReference type="InterPro" id="IPR000719">
    <property type="entry name" value="Prot_kinase_dom"/>
</dbReference>
<evidence type="ECO:0000313" key="3">
    <source>
        <dbReference type="Proteomes" id="UP001304847"/>
    </source>
</evidence>
<dbReference type="PROSITE" id="PS00108">
    <property type="entry name" value="PROTEIN_KINASE_ST"/>
    <property type="match status" value="1"/>
</dbReference>
<protein>
    <recommendedName>
        <fullName evidence="1">Protein kinase domain-containing protein</fullName>
    </recommendedName>
</protein>
<name>A0ABU5WDY5_AERCA</name>
<gene>
    <name evidence="2" type="ORF">VCX44_22115</name>
</gene>
<dbReference type="EMBL" id="JAYGOJ010000206">
    <property type="protein sequence ID" value="MEA9438421.1"/>
    <property type="molecule type" value="Genomic_DNA"/>
</dbReference>